<organism evidence="1 2">
    <name type="scientific">Parendozoicomonas callyspongiae</name>
    <dbReference type="NCBI Taxonomy" id="2942213"/>
    <lineage>
        <taxon>Bacteria</taxon>
        <taxon>Pseudomonadati</taxon>
        <taxon>Pseudomonadota</taxon>
        <taxon>Gammaproteobacteria</taxon>
        <taxon>Oceanospirillales</taxon>
        <taxon>Endozoicomonadaceae</taxon>
        <taxon>Parendozoicomonas</taxon>
    </lineage>
</organism>
<dbReference type="RefSeq" id="WP_249700598.1">
    <property type="nucleotide sequence ID" value="NZ_JAMFLX010000021.1"/>
</dbReference>
<dbReference type="EMBL" id="JAMFLX010000021">
    <property type="protein sequence ID" value="MCL6271181.1"/>
    <property type="molecule type" value="Genomic_DNA"/>
</dbReference>
<protein>
    <submittedName>
        <fullName evidence="1">Uncharacterized protein</fullName>
    </submittedName>
</protein>
<evidence type="ECO:0000313" key="1">
    <source>
        <dbReference type="EMBL" id="MCL6271181.1"/>
    </source>
</evidence>
<name>A0ABT0PJM7_9GAMM</name>
<dbReference type="Proteomes" id="UP001203338">
    <property type="component" value="Unassembled WGS sequence"/>
</dbReference>
<reference evidence="1 2" key="1">
    <citation type="submission" date="2022-05" db="EMBL/GenBank/DDBJ databases">
        <authorList>
            <person name="Park J.-S."/>
        </authorList>
    </citation>
    <scope>NUCLEOTIDE SEQUENCE [LARGE SCALE GENOMIC DNA]</scope>
    <source>
        <strain evidence="1 2">2012CJ34-2</strain>
    </source>
</reference>
<accession>A0ABT0PJM7</accession>
<comment type="caution">
    <text evidence="1">The sequence shown here is derived from an EMBL/GenBank/DDBJ whole genome shotgun (WGS) entry which is preliminary data.</text>
</comment>
<proteinExistence type="predicted"/>
<gene>
    <name evidence="1" type="ORF">M3P05_14740</name>
</gene>
<keyword evidence="2" id="KW-1185">Reference proteome</keyword>
<evidence type="ECO:0000313" key="2">
    <source>
        <dbReference type="Proteomes" id="UP001203338"/>
    </source>
</evidence>
<sequence>MVQPFDDQAGRKQESKVALIFNTTKKKDKVASDIPLQQGVLTAGYHFTALNNKKNKKGRRN</sequence>